<reference evidence="1" key="1">
    <citation type="journal article" date="2012" name="Proc. Natl. Acad. Sci. U.S.A.">
        <title>Antigenic diversity is generated by distinct evolutionary mechanisms in African trypanosome species.</title>
        <authorList>
            <person name="Jackson A.P."/>
            <person name="Berry A."/>
            <person name="Aslett M."/>
            <person name="Allison H.C."/>
            <person name="Burton P."/>
            <person name="Vavrova-Anderson J."/>
            <person name="Brown R."/>
            <person name="Browne H."/>
            <person name="Corton N."/>
            <person name="Hauser H."/>
            <person name="Gamble J."/>
            <person name="Gilderthorp R."/>
            <person name="Marcello L."/>
            <person name="McQuillan J."/>
            <person name="Otto T.D."/>
            <person name="Quail M.A."/>
            <person name="Sanders M.J."/>
            <person name="van Tonder A."/>
            <person name="Ginger M.L."/>
            <person name="Field M.C."/>
            <person name="Barry J.D."/>
            <person name="Hertz-Fowler C."/>
            <person name="Berriman M."/>
        </authorList>
    </citation>
    <scope>NUCLEOTIDE SEQUENCE</scope>
    <source>
        <strain evidence="1">Y486</strain>
    </source>
</reference>
<evidence type="ECO:0000313" key="1">
    <source>
        <dbReference type="EMBL" id="CCC48812.1"/>
    </source>
</evidence>
<dbReference type="EMBL" id="HE573023">
    <property type="protein sequence ID" value="CCC48812.1"/>
    <property type="molecule type" value="Genomic_DNA"/>
</dbReference>
<sequence length="1013" mass="111039">MANGEARCVSLTHLSGLAQDAEALRDLLRCAFLDDAPRLEMKIFESLLALLDKWLTDDEGAQDDEAHKNSDAKTLIEQYYLQEVFAALLLLGDEACLASSEVPIARLPRLPVSAAPRSAFYVDTHARRYCAEVLIYLCFSHCCRTHRVVRALYPLLLEAAPIADGSVSQNHIGEGLLTSRRFQAKKKFVSSLLNGILLSLPDGLRAVVRVLLLDANVDDSLSIHAAKHVARLFTSSLSHAWIGEQTDVLWEQRHALKRCALVKYCAELTMEEQVRRLSSQLIDIALCHAEAELVSERQCSVPNFAQRTEERLRVNPETMEERLHICLTTISNAILHLPSRSENEAAFKQCFRRFCLYNRFFLTPAFRALTLRVGTNSEPVGVEGEAPSTGEDEVLPALRRLRALAKGSSLGPSPLALMLAIQPLSPAILELCALRETLPLPLALLVPRVFSTEIVNTVFAQYVTATEKQAKARSLRLRLERLKTVMAGLCPFGEGLFDEQEAALTLTMETVEEYCGETDACHDEDTTYSLCRMKEAAKSLSLCHDLTVAVERSLETRSTASLVVHLLSISRLAEETANVAGGRCQGGGKSKSACTNDLQAVKEVQSAMKVLCRVLAEVEDACAAVSACKALVWWSIARSDSLDSSFVARLLLDLLRADVNRIPALKLVLPTLSLAVTPAHVSRLKTRVLDVLLGFCDYDTEGRTLRNIDDYCKQTYGYCLFDVVADLCGPRHSAPLQVAALHLAGHIVVSTYPRISLARACGLCADVFRHTPHAMAKAAASAMLANILASLEVLDEVGVAQLLLLAEAMLSYRSGADKTEYLRSNSMLPTLSLAVTPAHVSRLKTRVLDVLLGFCDYDTEGRTLRNIDDYCKQAYGYCLFDVVADLCGPQHSAPLQVAALHLAGHIVVSTYPRISLARACGLCADVFRHTPHAMAKAAASAMLANILAALEVLDEVGVAQLLPLAEAMLSYRSGADKTDAHHEDVIRSHGRCIKELVHQQQQQQLLAPLVQEL</sequence>
<accession>G0TXW9</accession>
<organism evidence="1">
    <name type="scientific">Trypanosoma vivax (strain Y486)</name>
    <dbReference type="NCBI Taxonomy" id="1055687"/>
    <lineage>
        <taxon>Eukaryota</taxon>
        <taxon>Discoba</taxon>
        <taxon>Euglenozoa</taxon>
        <taxon>Kinetoplastea</taxon>
        <taxon>Metakinetoplastina</taxon>
        <taxon>Trypanosomatida</taxon>
        <taxon>Trypanosomatidae</taxon>
        <taxon>Trypanosoma</taxon>
        <taxon>Duttonella</taxon>
    </lineage>
</organism>
<dbReference type="AlphaFoldDB" id="G0TXW9"/>
<name>G0TXW9_TRYVY</name>
<protein>
    <submittedName>
        <fullName evidence="1">Uncharacterized protein</fullName>
    </submittedName>
</protein>
<dbReference type="VEuPathDB" id="TriTrypDB:TvY486_0701490"/>
<proteinExistence type="predicted"/>
<gene>
    <name evidence="1" type="ORF">TVY486_0701490</name>
</gene>